<dbReference type="Pfam" id="PF13091">
    <property type="entry name" value="PLDc_2"/>
    <property type="match status" value="1"/>
</dbReference>
<dbReference type="GO" id="GO:0003824">
    <property type="term" value="F:catalytic activity"/>
    <property type="evidence" value="ECO:0007669"/>
    <property type="project" value="InterPro"/>
</dbReference>
<sequence>MNDLIVSCAKKWLHLSPDLVQSRLYNEADFYKQFIADLKRCKREVIIESPFISSNRMYSLIRPFEDLINRKIKAYVITRHPDEHDLTMKQQAEEAIRRFETIGVQVLLTLDYHHRKLAILDRSILWEGSLNILSQTCSREIMRRISSTSLSEEMFDYLKLERFIY</sequence>
<proteinExistence type="predicted"/>
<evidence type="ECO:0000259" key="1">
    <source>
        <dbReference type="PROSITE" id="PS50035"/>
    </source>
</evidence>
<comment type="caution">
    <text evidence="2">The sequence shown here is derived from an EMBL/GenBank/DDBJ whole genome shotgun (WGS) entry which is preliminary data.</text>
</comment>
<dbReference type="SUPFAM" id="SSF56024">
    <property type="entry name" value="Phospholipase D/nuclease"/>
    <property type="match status" value="1"/>
</dbReference>
<dbReference type="InterPro" id="IPR001736">
    <property type="entry name" value="PLipase_D/transphosphatidylase"/>
</dbReference>
<evidence type="ECO:0000313" key="3">
    <source>
        <dbReference type="Proteomes" id="UP000262056"/>
    </source>
</evidence>
<protein>
    <recommendedName>
        <fullName evidence="1">PLD phosphodiesterase domain-containing protein</fullName>
    </recommendedName>
</protein>
<dbReference type="Proteomes" id="UP000262056">
    <property type="component" value="Unassembled WGS sequence"/>
</dbReference>
<dbReference type="InterPro" id="IPR025202">
    <property type="entry name" value="PLD-like_dom"/>
</dbReference>
<feature type="domain" description="PLD phosphodiesterase" evidence="1">
    <location>
        <begin position="109"/>
        <end position="136"/>
    </location>
</feature>
<accession>A0A656PP37</accession>
<dbReference type="PROSITE" id="PS50035">
    <property type="entry name" value="PLD"/>
    <property type="match status" value="1"/>
</dbReference>
<dbReference type="Gene3D" id="3.30.870.10">
    <property type="entry name" value="Endonuclease Chain A"/>
    <property type="match status" value="1"/>
</dbReference>
<dbReference type="EMBL" id="DQFB01000003">
    <property type="protein sequence ID" value="HCQ40411.1"/>
    <property type="molecule type" value="Genomic_DNA"/>
</dbReference>
<evidence type="ECO:0000313" key="2">
    <source>
        <dbReference type="EMBL" id="HCQ40411.1"/>
    </source>
</evidence>
<dbReference type="GO" id="GO:0006793">
    <property type="term" value="P:phosphorus metabolic process"/>
    <property type="evidence" value="ECO:0007669"/>
    <property type="project" value="UniProtKB-ARBA"/>
</dbReference>
<reference evidence="2 3" key="1">
    <citation type="journal article" date="2018" name="Nat. Biotechnol.">
        <title>A standardized bacterial taxonomy based on genome phylogeny substantially revises the tree of life.</title>
        <authorList>
            <person name="Parks D.H."/>
            <person name="Chuvochina M."/>
            <person name="Waite D.W."/>
            <person name="Rinke C."/>
            <person name="Skarshewski A."/>
            <person name="Chaumeil P.A."/>
            <person name="Hugenholtz P."/>
        </authorList>
    </citation>
    <scope>NUCLEOTIDE SEQUENCE [LARGE SCALE GENOMIC DNA]</scope>
    <source>
        <strain evidence="2">UBA12021</strain>
    </source>
</reference>
<name>A0A656PP37_UNCKA</name>
<organism evidence="2 3">
    <name type="scientific">candidate division WWE3 bacterium</name>
    <dbReference type="NCBI Taxonomy" id="2053526"/>
    <lineage>
        <taxon>Bacteria</taxon>
        <taxon>Katanobacteria</taxon>
    </lineage>
</organism>
<dbReference type="AlphaFoldDB" id="A0A656PP37"/>
<gene>
    <name evidence="2" type="ORF">DIU24_01720</name>
</gene>